<feature type="binding site" evidence="7">
    <location>
        <begin position="137"/>
        <end position="142"/>
    </location>
    <ligand>
        <name>S-adenosyl-L-methionine</name>
        <dbReference type="ChEBI" id="CHEBI:59789"/>
    </ligand>
</feature>
<evidence type="ECO:0000256" key="7">
    <source>
        <dbReference type="HAMAP-Rule" id="MF_00658"/>
    </source>
</evidence>
<dbReference type="AlphaFoldDB" id="A0A7Y0Q102"/>
<dbReference type="CDD" id="cd18081">
    <property type="entry name" value="RlmH-like"/>
    <property type="match status" value="1"/>
</dbReference>
<gene>
    <name evidence="7" type="primary">rlmH</name>
    <name evidence="8" type="ORF">HIJ39_01120</name>
</gene>
<evidence type="ECO:0000256" key="6">
    <source>
        <dbReference type="ARBA" id="ARBA00038303"/>
    </source>
</evidence>
<feature type="binding site" evidence="7">
    <location>
        <position position="118"/>
    </location>
    <ligand>
        <name>S-adenosyl-L-methionine</name>
        <dbReference type="ChEBI" id="CHEBI:59789"/>
    </ligand>
</feature>
<evidence type="ECO:0000256" key="3">
    <source>
        <dbReference type="ARBA" id="ARBA00022603"/>
    </source>
</evidence>
<keyword evidence="4 7" id="KW-0808">Transferase</keyword>
<dbReference type="EC" id="2.1.1.177" evidence="7"/>
<comment type="caution">
    <text evidence="8">The sequence shown here is derived from an EMBL/GenBank/DDBJ whole genome shotgun (WGS) entry which is preliminary data.</text>
</comment>
<evidence type="ECO:0000256" key="5">
    <source>
        <dbReference type="ARBA" id="ARBA00022691"/>
    </source>
</evidence>
<organism evidence="8 9">
    <name type="scientific">Sulfobacillus harzensis</name>
    <dbReference type="NCBI Taxonomy" id="2729629"/>
    <lineage>
        <taxon>Bacteria</taxon>
        <taxon>Bacillati</taxon>
        <taxon>Bacillota</taxon>
        <taxon>Clostridia</taxon>
        <taxon>Eubacteriales</taxon>
        <taxon>Clostridiales Family XVII. Incertae Sedis</taxon>
        <taxon>Sulfobacillus</taxon>
    </lineage>
</organism>
<keyword evidence="9" id="KW-1185">Reference proteome</keyword>
<dbReference type="PIRSF" id="PIRSF004505">
    <property type="entry name" value="MT_bac"/>
    <property type="match status" value="1"/>
</dbReference>
<comment type="subcellular location">
    <subcellularLocation>
        <location evidence="7">Cytoplasm</location>
    </subcellularLocation>
</comment>
<dbReference type="InterPro" id="IPR029026">
    <property type="entry name" value="tRNA_m1G_MTases_N"/>
</dbReference>
<dbReference type="SUPFAM" id="SSF75217">
    <property type="entry name" value="alpha/beta knot"/>
    <property type="match status" value="1"/>
</dbReference>
<dbReference type="Gene3D" id="3.40.1280.10">
    <property type="match status" value="1"/>
</dbReference>
<dbReference type="InterPro" id="IPR003742">
    <property type="entry name" value="RlmH-like"/>
</dbReference>
<evidence type="ECO:0000313" key="8">
    <source>
        <dbReference type="EMBL" id="NMP20957.1"/>
    </source>
</evidence>
<proteinExistence type="inferred from homology"/>
<comment type="function">
    <text evidence="7">Specifically methylates the pseudouridine at position 1915 (m3Psi1915) in 23S rRNA.</text>
</comment>
<dbReference type="HAMAP" id="MF_00658">
    <property type="entry name" value="23SrRNA_methyltr_H"/>
    <property type="match status" value="1"/>
</dbReference>
<dbReference type="GO" id="GO:0005737">
    <property type="term" value="C:cytoplasm"/>
    <property type="evidence" value="ECO:0007669"/>
    <property type="project" value="UniProtKB-SubCell"/>
</dbReference>
<keyword evidence="2 7" id="KW-0698">rRNA processing</keyword>
<protein>
    <recommendedName>
        <fullName evidence="7">Ribosomal RNA large subunit methyltransferase H</fullName>
        <ecNumber evidence="7">2.1.1.177</ecNumber>
    </recommendedName>
    <alternativeName>
        <fullName evidence="7">23S rRNA (pseudouridine1915-N3)-methyltransferase</fullName>
    </alternativeName>
    <alternativeName>
        <fullName evidence="7">23S rRNA m3Psi1915 methyltransferase</fullName>
    </alternativeName>
    <alternativeName>
        <fullName evidence="7">rRNA (pseudouridine-N3-)-methyltransferase RlmH</fullName>
    </alternativeName>
</protein>
<reference evidence="8 9" key="1">
    <citation type="submission" date="2020-04" db="EMBL/GenBank/DDBJ databases">
        <authorList>
            <person name="Zhang R."/>
            <person name="Schippers A."/>
        </authorList>
    </citation>
    <scope>NUCLEOTIDE SEQUENCE [LARGE SCALE GENOMIC DNA]</scope>
    <source>
        <strain evidence="8 9">DSM 109850</strain>
    </source>
</reference>
<feature type="binding site" evidence="7">
    <location>
        <position position="87"/>
    </location>
    <ligand>
        <name>S-adenosyl-L-methionine</name>
        <dbReference type="ChEBI" id="CHEBI:59789"/>
    </ligand>
</feature>
<name>A0A7Y0Q102_9FIRM</name>
<evidence type="ECO:0000256" key="4">
    <source>
        <dbReference type="ARBA" id="ARBA00022679"/>
    </source>
</evidence>
<evidence type="ECO:0000256" key="2">
    <source>
        <dbReference type="ARBA" id="ARBA00022552"/>
    </source>
</evidence>
<dbReference type="InterPro" id="IPR029028">
    <property type="entry name" value="Alpha/beta_knot_MTases"/>
</dbReference>
<dbReference type="PANTHER" id="PTHR33603">
    <property type="entry name" value="METHYLTRANSFERASE"/>
    <property type="match status" value="1"/>
</dbReference>
<dbReference type="GO" id="GO:0070038">
    <property type="term" value="F:rRNA (pseudouridine-N3-)-methyltransferase activity"/>
    <property type="evidence" value="ECO:0007669"/>
    <property type="project" value="UniProtKB-UniRule"/>
</dbReference>
<dbReference type="PANTHER" id="PTHR33603:SF1">
    <property type="entry name" value="RIBOSOMAL RNA LARGE SUBUNIT METHYLTRANSFERASE H"/>
    <property type="match status" value="1"/>
</dbReference>
<accession>A0A7Y0Q102</accession>
<sequence>MLKSAPIADALGGGHVSQFRLLTVGRPRDQRLAGLVAEYVKRLSPLGLTWQTVAEVPFKRGQESISQIREGERLLARIGARDFVVLLDVKGEQVDSPGLAQHLERWRKLSRPITVVVGGSAGVSDAVQTRADWRWSLTPLTLPHGLAQVVVAEQLYRAWTIGQGHPYHK</sequence>
<keyword evidence="3 7" id="KW-0489">Methyltransferase</keyword>
<keyword evidence="1 7" id="KW-0963">Cytoplasm</keyword>
<evidence type="ECO:0000256" key="1">
    <source>
        <dbReference type="ARBA" id="ARBA00022490"/>
    </source>
</evidence>
<comment type="subunit">
    <text evidence="7">Homodimer.</text>
</comment>
<dbReference type="Proteomes" id="UP000533476">
    <property type="component" value="Unassembled WGS sequence"/>
</dbReference>
<dbReference type="Pfam" id="PF02590">
    <property type="entry name" value="SPOUT_MTase"/>
    <property type="match status" value="1"/>
</dbReference>
<comment type="catalytic activity">
    <reaction evidence="7">
        <text>pseudouridine(1915) in 23S rRNA + S-adenosyl-L-methionine = N(3)-methylpseudouridine(1915) in 23S rRNA + S-adenosyl-L-homocysteine + H(+)</text>
        <dbReference type="Rhea" id="RHEA:42752"/>
        <dbReference type="Rhea" id="RHEA-COMP:10221"/>
        <dbReference type="Rhea" id="RHEA-COMP:10222"/>
        <dbReference type="ChEBI" id="CHEBI:15378"/>
        <dbReference type="ChEBI" id="CHEBI:57856"/>
        <dbReference type="ChEBI" id="CHEBI:59789"/>
        <dbReference type="ChEBI" id="CHEBI:65314"/>
        <dbReference type="ChEBI" id="CHEBI:74486"/>
        <dbReference type="EC" id="2.1.1.177"/>
    </reaction>
</comment>
<comment type="similarity">
    <text evidence="6 7">Belongs to the RNA methyltransferase RlmH family.</text>
</comment>
<keyword evidence="5 7" id="KW-0949">S-adenosyl-L-methionine</keyword>
<evidence type="ECO:0000313" key="9">
    <source>
        <dbReference type="Proteomes" id="UP000533476"/>
    </source>
</evidence>
<dbReference type="EMBL" id="JABBVZ010000002">
    <property type="protein sequence ID" value="NMP20957.1"/>
    <property type="molecule type" value="Genomic_DNA"/>
</dbReference>